<gene>
    <name evidence="2" type="ORF">Rsub_02929</name>
</gene>
<comment type="caution">
    <text evidence="2">The sequence shown here is derived from an EMBL/GenBank/DDBJ whole genome shotgun (WGS) entry which is preliminary data.</text>
</comment>
<feature type="compositionally biased region" description="Basic residues" evidence="1">
    <location>
        <begin position="13"/>
        <end position="27"/>
    </location>
</feature>
<feature type="region of interest" description="Disordered" evidence="1">
    <location>
        <begin position="1"/>
        <end position="27"/>
    </location>
</feature>
<reference evidence="2 3" key="1">
    <citation type="journal article" date="2018" name="Sci. Rep.">
        <title>Raphidocelis subcapitata (=Pseudokirchneriella subcapitata) provides an insight into genome evolution and environmental adaptations in the Sphaeropleales.</title>
        <authorList>
            <person name="Suzuki S."/>
            <person name="Yamaguchi H."/>
            <person name="Nakajima N."/>
            <person name="Kawachi M."/>
        </authorList>
    </citation>
    <scope>NUCLEOTIDE SEQUENCE [LARGE SCALE GENOMIC DNA]</scope>
    <source>
        <strain evidence="2 3">NIES-35</strain>
    </source>
</reference>
<dbReference type="Proteomes" id="UP000247498">
    <property type="component" value="Unassembled WGS sequence"/>
</dbReference>
<feature type="compositionally biased region" description="Basic and acidic residues" evidence="1">
    <location>
        <begin position="83"/>
        <end position="94"/>
    </location>
</feature>
<keyword evidence="3" id="KW-1185">Reference proteome</keyword>
<feature type="region of interest" description="Disordered" evidence="1">
    <location>
        <begin position="64"/>
        <end position="97"/>
    </location>
</feature>
<protein>
    <submittedName>
        <fullName evidence="2">Uncharacterized protein</fullName>
    </submittedName>
</protein>
<accession>A0A2V0NR24</accession>
<dbReference type="InParanoid" id="A0A2V0NR24"/>
<organism evidence="2 3">
    <name type="scientific">Raphidocelis subcapitata</name>
    <dbReference type="NCBI Taxonomy" id="307507"/>
    <lineage>
        <taxon>Eukaryota</taxon>
        <taxon>Viridiplantae</taxon>
        <taxon>Chlorophyta</taxon>
        <taxon>core chlorophytes</taxon>
        <taxon>Chlorophyceae</taxon>
        <taxon>CS clade</taxon>
        <taxon>Sphaeropleales</taxon>
        <taxon>Selenastraceae</taxon>
        <taxon>Raphidocelis</taxon>
    </lineage>
</organism>
<dbReference type="EMBL" id="BDRX01000012">
    <property type="protein sequence ID" value="GBF89759.1"/>
    <property type="molecule type" value="Genomic_DNA"/>
</dbReference>
<evidence type="ECO:0000256" key="1">
    <source>
        <dbReference type="SAM" id="MobiDB-lite"/>
    </source>
</evidence>
<proteinExistence type="predicted"/>
<sequence length="193" mass="19297">MNALTWPSGRPAGHYRRGRTTGAPRKRTQLMLFSRYTTGLARAAAPAAGRSGLDSADGGSGYGSGAGRGGGAGGNGGSWGRPWGRDDGEGEGKRRPQGVTVAAATLATLLAAGAAAPAVAQASRAARGGDEASGPAGCLLACAALALPAPVAGDVAAAPARDDVLPGPSRLTRLEVMLYDPPQYRVKDTILIH</sequence>
<feature type="compositionally biased region" description="Gly residues" evidence="1">
    <location>
        <begin position="64"/>
        <end position="79"/>
    </location>
</feature>
<evidence type="ECO:0000313" key="3">
    <source>
        <dbReference type="Proteomes" id="UP000247498"/>
    </source>
</evidence>
<name>A0A2V0NR24_9CHLO</name>
<evidence type="ECO:0000313" key="2">
    <source>
        <dbReference type="EMBL" id="GBF89759.1"/>
    </source>
</evidence>
<dbReference type="AlphaFoldDB" id="A0A2V0NR24"/>